<protein>
    <submittedName>
        <fullName evidence="2">Uncharacterized protein</fullName>
    </submittedName>
</protein>
<keyword evidence="3" id="KW-1185">Reference proteome</keyword>
<dbReference type="AlphaFoldDB" id="M4FAF7"/>
<dbReference type="EnsemblPlants" id="Bra038071.1">
    <property type="protein sequence ID" value="Bra038071.1-P"/>
    <property type="gene ID" value="Bra038071"/>
</dbReference>
<feature type="region of interest" description="Disordered" evidence="1">
    <location>
        <begin position="1"/>
        <end position="56"/>
    </location>
</feature>
<reference evidence="2 3" key="1">
    <citation type="journal article" date="2011" name="Nat. Genet.">
        <title>The genome of the mesopolyploid crop species Brassica rapa.</title>
        <authorList>
            <consortium name="Brassica rapa Genome Sequencing Project Consortium"/>
            <person name="Wang X."/>
            <person name="Wang H."/>
            <person name="Wang J."/>
            <person name="Sun R."/>
            <person name="Wu J."/>
            <person name="Liu S."/>
            <person name="Bai Y."/>
            <person name="Mun J.H."/>
            <person name="Bancroft I."/>
            <person name="Cheng F."/>
            <person name="Huang S."/>
            <person name="Li X."/>
            <person name="Hua W."/>
            <person name="Wang J."/>
            <person name="Wang X."/>
            <person name="Freeling M."/>
            <person name="Pires J.C."/>
            <person name="Paterson A.H."/>
            <person name="Chalhoub B."/>
            <person name="Wang B."/>
            <person name="Hayward A."/>
            <person name="Sharpe A.G."/>
            <person name="Park B.S."/>
            <person name="Weisshaar B."/>
            <person name="Liu B."/>
            <person name="Li B."/>
            <person name="Liu B."/>
            <person name="Tong C."/>
            <person name="Song C."/>
            <person name="Duran C."/>
            <person name="Peng C."/>
            <person name="Geng C."/>
            <person name="Koh C."/>
            <person name="Lin C."/>
            <person name="Edwards D."/>
            <person name="Mu D."/>
            <person name="Shen D."/>
            <person name="Soumpourou E."/>
            <person name="Li F."/>
            <person name="Fraser F."/>
            <person name="Conant G."/>
            <person name="Lassalle G."/>
            <person name="King G.J."/>
            <person name="Bonnema G."/>
            <person name="Tang H."/>
            <person name="Wang H."/>
            <person name="Belcram H."/>
            <person name="Zhou H."/>
            <person name="Hirakawa H."/>
            <person name="Abe H."/>
            <person name="Guo H."/>
            <person name="Wang H."/>
            <person name="Jin H."/>
            <person name="Parkin I.A."/>
            <person name="Batley J."/>
            <person name="Kim J.S."/>
            <person name="Just J."/>
            <person name="Li J."/>
            <person name="Xu J."/>
            <person name="Deng J."/>
            <person name="Kim J.A."/>
            <person name="Li J."/>
            <person name="Yu J."/>
            <person name="Meng J."/>
            <person name="Wang J."/>
            <person name="Min J."/>
            <person name="Poulain J."/>
            <person name="Wang J."/>
            <person name="Hatakeyama K."/>
            <person name="Wu K."/>
            <person name="Wang L."/>
            <person name="Fang L."/>
            <person name="Trick M."/>
            <person name="Links M.G."/>
            <person name="Zhao M."/>
            <person name="Jin M."/>
            <person name="Ramchiary N."/>
            <person name="Drou N."/>
            <person name="Berkman P.J."/>
            <person name="Cai Q."/>
            <person name="Huang Q."/>
            <person name="Li R."/>
            <person name="Tabata S."/>
            <person name="Cheng S."/>
            <person name="Zhang S."/>
            <person name="Zhang S."/>
            <person name="Huang S."/>
            <person name="Sato S."/>
            <person name="Sun S."/>
            <person name="Kwon S.J."/>
            <person name="Choi S.R."/>
            <person name="Lee T.H."/>
            <person name="Fan W."/>
            <person name="Zhao X."/>
            <person name="Tan X."/>
            <person name="Xu X."/>
            <person name="Wang Y."/>
            <person name="Qiu Y."/>
            <person name="Yin Y."/>
            <person name="Li Y."/>
            <person name="Du Y."/>
            <person name="Liao Y."/>
            <person name="Lim Y."/>
            <person name="Narusaka Y."/>
            <person name="Wang Y."/>
            <person name="Wang Z."/>
            <person name="Li Z."/>
            <person name="Wang Z."/>
            <person name="Xiong Z."/>
            <person name="Zhang Z."/>
        </authorList>
    </citation>
    <scope>NUCLEOTIDE SEQUENCE [LARGE SCALE GENOMIC DNA]</scope>
    <source>
        <strain evidence="2 3">cv. Chiifu-401-42</strain>
    </source>
</reference>
<dbReference type="InParanoid" id="M4FAF7"/>
<evidence type="ECO:0000313" key="3">
    <source>
        <dbReference type="Proteomes" id="UP000011750"/>
    </source>
</evidence>
<name>M4FAF7_BRACM</name>
<proteinExistence type="predicted"/>
<dbReference type="HOGENOM" id="CLU_3017072_0_0_1"/>
<dbReference type="Gramene" id="Bra038071.1">
    <property type="protein sequence ID" value="Bra038071.1-P"/>
    <property type="gene ID" value="Bra038071"/>
</dbReference>
<feature type="compositionally biased region" description="Acidic residues" evidence="1">
    <location>
        <begin position="1"/>
        <end position="30"/>
    </location>
</feature>
<sequence length="56" mass="6045">MVAEENGEEENEGGEEEVNQEEGVVDEDSTDGSAVLVNRSEGEEEWGTNSKDNQSA</sequence>
<reference evidence="2 3" key="2">
    <citation type="journal article" date="2018" name="Hortic Res">
        <title>Improved Brassica rapa reference genome by single-molecule sequencing and chromosome conformation capture technologies.</title>
        <authorList>
            <person name="Zhang L."/>
            <person name="Cai X."/>
            <person name="Wu J."/>
            <person name="Liu M."/>
            <person name="Grob S."/>
            <person name="Cheng F."/>
            <person name="Liang J."/>
            <person name="Cai C."/>
            <person name="Liu Z."/>
            <person name="Liu B."/>
            <person name="Wang F."/>
            <person name="Li S."/>
            <person name="Liu F."/>
            <person name="Li X."/>
            <person name="Cheng L."/>
            <person name="Yang W."/>
            <person name="Li M.H."/>
            <person name="Grossniklaus U."/>
            <person name="Zheng H."/>
            <person name="Wang X."/>
        </authorList>
    </citation>
    <scope>NUCLEOTIDE SEQUENCE [LARGE SCALE GENOMIC DNA]</scope>
    <source>
        <strain evidence="2 3">cv. Chiifu-401-42</strain>
    </source>
</reference>
<evidence type="ECO:0000256" key="1">
    <source>
        <dbReference type="SAM" id="MobiDB-lite"/>
    </source>
</evidence>
<accession>M4FAF7</accession>
<evidence type="ECO:0000313" key="2">
    <source>
        <dbReference type="EnsemblPlants" id="Bra038071.1-P"/>
    </source>
</evidence>
<dbReference type="Proteomes" id="UP000011750">
    <property type="component" value="Chromosome A08"/>
</dbReference>
<organism evidence="2 3">
    <name type="scientific">Brassica campestris</name>
    <name type="common">Field mustard</name>
    <dbReference type="NCBI Taxonomy" id="3711"/>
    <lineage>
        <taxon>Eukaryota</taxon>
        <taxon>Viridiplantae</taxon>
        <taxon>Streptophyta</taxon>
        <taxon>Embryophyta</taxon>
        <taxon>Tracheophyta</taxon>
        <taxon>Spermatophyta</taxon>
        <taxon>Magnoliopsida</taxon>
        <taxon>eudicotyledons</taxon>
        <taxon>Gunneridae</taxon>
        <taxon>Pentapetalae</taxon>
        <taxon>rosids</taxon>
        <taxon>malvids</taxon>
        <taxon>Brassicales</taxon>
        <taxon>Brassicaceae</taxon>
        <taxon>Brassiceae</taxon>
        <taxon>Brassica</taxon>
    </lineage>
</organism>
<dbReference type="STRING" id="51351.M4FAF7"/>
<feature type="compositionally biased region" description="Polar residues" evidence="1">
    <location>
        <begin position="47"/>
        <end position="56"/>
    </location>
</feature>
<reference evidence="2" key="3">
    <citation type="submission" date="2023-03" db="UniProtKB">
        <authorList>
            <consortium name="EnsemblPlants"/>
        </authorList>
    </citation>
    <scope>IDENTIFICATION</scope>
    <source>
        <strain evidence="2">cv. Chiifu-401-42</strain>
    </source>
</reference>